<comment type="function">
    <text evidence="16">NQR complex catalyzes the reduction of ubiquinone-1 to ubiquinol by two successive reactions, coupled with the transport of Na(+) ions from the cytoplasm to the periplasm. NqrA to NqrE are probably involved in the second step, the conversion of ubisemiquinone to ubiquinol.</text>
</comment>
<name>A0AA37WY77_9GAMM</name>
<feature type="domain" description="FMN-binding" evidence="18">
    <location>
        <begin position="143"/>
        <end position="241"/>
    </location>
</feature>
<dbReference type="GO" id="GO:0010181">
    <property type="term" value="F:FMN binding"/>
    <property type="evidence" value="ECO:0007669"/>
    <property type="project" value="UniProtKB-UniRule"/>
</dbReference>
<dbReference type="RefSeq" id="WP_095498824.1">
    <property type="nucleotide sequence ID" value="NZ_BSPO01000002.1"/>
</dbReference>
<evidence type="ECO:0000256" key="1">
    <source>
        <dbReference type="ARBA" id="ARBA00022448"/>
    </source>
</evidence>
<keyword evidence="4 16" id="KW-0597">Phosphoprotein</keyword>
<keyword evidence="13 16" id="KW-0830">Ubiquinone</keyword>
<comment type="caution">
    <text evidence="16">Lacks conserved residue(s) required for the propagation of feature annotation.</text>
</comment>
<evidence type="ECO:0000256" key="3">
    <source>
        <dbReference type="ARBA" id="ARBA00022519"/>
    </source>
</evidence>
<dbReference type="GO" id="GO:0006814">
    <property type="term" value="P:sodium ion transport"/>
    <property type="evidence" value="ECO:0007669"/>
    <property type="project" value="UniProtKB-UniRule"/>
</dbReference>
<keyword evidence="15 16" id="KW-0739">Sodium transport</keyword>
<dbReference type="NCBIfam" id="NF003746">
    <property type="entry name" value="PRK05346.1-1"/>
    <property type="match status" value="1"/>
</dbReference>
<feature type="modified residue" description="FMN phosphoryl threonine" evidence="16">
    <location>
        <position position="224"/>
    </location>
</feature>
<dbReference type="GO" id="GO:0016655">
    <property type="term" value="F:oxidoreductase activity, acting on NAD(P)H, quinone or similar compound as acceptor"/>
    <property type="evidence" value="ECO:0007669"/>
    <property type="project" value="UniProtKB-UniRule"/>
</dbReference>
<evidence type="ECO:0000256" key="7">
    <source>
        <dbReference type="ARBA" id="ARBA00022692"/>
    </source>
</evidence>
<evidence type="ECO:0000256" key="10">
    <source>
        <dbReference type="ARBA" id="ARBA00023027"/>
    </source>
</evidence>
<dbReference type="Proteomes" id="UP001157439">
    <property type="component" value="Unassembled WGS sequence"/>
</dbReference>
<keyword evidence="7 16" id="KW-0812">Transmembrane</keyword>
<evidence type="ECO:0000256" key="5">
    <source>
        <dbReference type="ARBA" id="ARBA00022630"/>
    </source>
</evidence>
<keyword evidence="11 16" id="KW-0915">Sodium</keyword>
<dbReference type="NCBIfam" id="TIGR01938">
    <property type="entry name" value="nqrC"/>
    <property type="match status" value="1"/>
</dbReference>
<reference evidence="19 20" key="1">
    <citation type="journal article" date="2014" name="Int. J. Syst. Evol. Microbiol.">
        <title>Complete genome sequence of Corynebacterium casei LMG S-19264T (=DSM 44701T), isolated from a smear-ripened cheese.</title>
        <authorList>
            <consortium name="US DOE Joint Genome Institute (JGI-PGF)"/>
            <person name="Walter F."/>
            <person name="Albersmeier A."/>
            <person name="Kalinowski J."/>
            <person name="Ruckert C."/>
        </authorList>
    </citation>
    <scope>NUCLEOTIDE SEQUENCE [LARGE SCALE GENOMIC DNA]</scope>
    <source>
        <strain evidence="19 20">NBRC 112785</strain>
    </source>
</reference>
<keyword evidence="14 16" id="KW-0472">Membrane</keyword>
<comment type="subunit">
    <text evidence="16 17">Composed of six subunits; NqrA, NqrB, NqrC, NqrD, NqrE and NqrF.</text>
</comment>
<dbReference type="PANTHER" id="PTHR37838:SF1">
    <property type="entry name" value="NA(+)-TRANSLOCATING NADH-QUINONE REDUCTASE SUBUNIT C"/>
    <property type="match status" value="1"/>
</dbReference>
<keyword evidence="3" id="KW-0997">Cell inner membrane</keyword>
<keyword evidence="10 16" id="KW-0520">NAD</keyword>
<dbReference type="SMART" id="SM00900">
    <property type="entry name" value="FMN_bind"/>
    <property type="match status" value="1"/>
</dbReference>
<gene>
    <name evidence="16 19" type="primary">nqrC</name>
    <name evidence="19" type="ORF">GCM10007894_07380</name>
</gene>
<evidence type="ECO:0000313" key="20">
    <source>
        <dbReference type="Proteomes" id="UP001157439"/>
    </source>
</evidence>
<dbReference type="InterPro" id="IPR010204">
    <property type="entry name" value="NqrC"/>
</dbReference>
<evidence type="ECO:0000256" key="16">
    <source>
        <dbReference type="HAMAP-Rule" id="MF_00427"/>
    </source>
</evidence>
<accession>A0AA37WY77</accession>
<keyword evidence="1 16" id="KW-0813">Transport</keyword>
<evidence type="ECO:0000256" key="14">
    <source>
        <dbReference type="ARBA" id="ARBA00023136"/>
    </source>
</evidence>
<evidence type="ECO:0000256" key="8">
    <source>
        <dbReference type="ARBA" id="ARBA00022967"/>
    </source>
</evidence>
<keyword evidence="20" id="KW-1185">Reference proteome</keyword>
<dbReference type="EC" id="7.2.1.1" evidence="16 17"/>
<evidence type="ECO:0000256" key="13">
    <source>
        <dbReference type="ARBA" id="ARBA00023075"/>
    </source>
</evidence>
<dbReference type="HAMAP" id="MF_00427">
    <property type="entry name" value="NqrC"/>
    <property type="match status" value="1"/>
</dbReference>
<comment type="catalytic activity">
    <reaction evidence="16 17">
        <text>a ubiquinone + n Na(+)(in) + NADH + H(+) = a ubiquinol + n Na(+)(out) + NAD(+)</text>
        <dbReference type="Rhea" id="RHEA:47748"/>
        <dbReference type="Rhea" id="RHEA-COMP:9565"/>
        <dbReference type="Rhea" id="RHEA-COMP:9566"/>
        <dbReference type="ChEBI" id="CHEBI:15378"/>
        <dbReference type="ChEBI" id="CHEBI:16389"/>
        <dbReference type="ChEBI" id="CHEBI:17976"/>
        <dbReference type="ChEBI" id="CHEBI:29101"/>
        <dbReference type="ChEBI" id="CHEBI:57540"/>
        <dbReference type="ChEBI" id="CHEBI:57945"/>
        <dbReference type="EC" id="7.2.1.1"/>
    </reaction>
</comment>
<comment type="caution">
    <text evidence="19">The sequence shown here is derived from an EMBL/GenBank/DDBJ whole genome shotgun (WGS) entry which is preliminary data.</text>
</comment>
<dbReference type="GO" id="GO:0005886">
    <property type="term" value="C:plasma membrane"/>
    <property type="evidence" value="ECO:0007669"/>
    <property type="project" value="UniProtKB-SubCell"/>
</dbReference>
<evidence type="ECO:0000256" key="17">
    <source>
        <dbReference type="PIRNR" id="PIRNR009437"/>
    </source>
</evidence>
<comment type="subcellular location">
    <subcellularLocation>
        <location evidence="16">Cell membrane</location>
        <topology evidence="16">Single-pass membrane protein</topology>
    </subcellularLocation>
</comment>
<dbReference type="Pfam" id="PF04205">
    <property type="entry name" value="FMN_bind"/>
    <property type="match status" value="1"/>
</dbReference>
<evidence type="ECO:0000256" key="4">
    <source>
        <dbReference type="ARBA" id="ARBA00022553"/>
    </source>
</evidence>
<keyword evidence="12 16" id="KW-0406">Ion transport</keyword>
<evidence type="ECO:0000313" key="19">
    <source>
        <dbReference type="EMBL" id="GLS82761.1"/>
    </source>
</evidence>
<dbReference type="PANTHER" id="PTHR37838">
    <property type="entry name" value="NA(+)-TRANSLOCATING NADH-QUINONE REDUCTASE SUBUNIT C"/>
    <property type="match status" value="1"/>
</dbReference>
<evidence type="ECO:0000256" key="11">
    <source>
        <dbReference type="ARBA" id="ARBA00023053"/>
    </source>
</evidence>
<keyword evidence="2 16" id="KW-1003">Cell membrane</keyword>
<feature type="transmembrane region" description="Helical" evidence="16">
    <location>
        <begin position="12"/>
        <end position="33"/>
    </location>
</feature>
<evidence type="ECO:0000256" key="12">
    <source>
        <dbReference type="ARBA" id="ARBA00023065"/>
    </source>
</evidence>
<evidence type="ECO:0000259" key="18">
    <source>
        <dbReference type="SMART" id="SM00900"/>
    </source>
</evidence>
<keyword evidence="6 16" id="KW-0288">FMN</keyword>
<evidence type="ECO:0000256" key="6">
    <source>
        <dbReference type="ARBA" id="ARBA00022643"/>
    </source>
</evidence>
<dbReference type="NCBIfam" id="NF003749">
    <property type="entry name" value="PRK05346.1-5"/>
    <property type="match status" value="1"/>
</dbReference>
<keyword evidence="8 16" id="KW-1278">Translocase</keyword>
<comment type="similarity">
    <text evidence="16 17">Belongs to the NqrC family.</text>
</comment>
<sequence>MAKSNDSFGKTLFVVIGLCLICSVIVSSAAIALKPLQVANAKLDKQKYILAAAGYQVTDKAEITQLYNRFIEARVVNLASGEYTDIDGDNYDQRKAARESATSTKPKNDIANVKRYANDALVYLVKDGQGQVSNVILPIHGAGLWSTMYAFVALESDLNTVKNLVYYEQKETAGLGSEVQNPDWQALWQGKKLFDDNGDIAIQVSKVPAITSSDYGVDALSGATLTSNGVEYSLHFWLGEEGFGPYLAKVRQGGLG</sequence>
<dbReference type="AlphaFoldDB" id="A0AA37WY77"/>
<proteinExistence type="inferred from homology"/>
<keyword evidence="9 16" id="KW-1133">Transmembrane helix</keyword>
<dbReference type="EMBL" id="BSPO01000002">
    <property type="protein sequence ID" value="GLS82761.1"/>
    <property type="molecule type" value="Genomic_DNA"/>
</dbReference>
<dbReference type="PIRSF" id="PIRSF009437">
    <property type="entry name" value="NQR-1_subunit_C"/>
    <property type="match status" value="1"/>
</dbReference>
<evidence type="ECO:0000256" key="9">
    <source>
        <dbReference type="ARBA" id="ARBA00022989"/>
    </source>
</evidence>
<evidence type="ECO:0000256" key="2">
    <source>
        <dbReference type="ARBA" id="ARBA00022475"/>
    </source>
</evidence>
<protein>
    <recommendedName>
        <fullName evidence="16 17">Na(+)-translocating NADH-quinone reductase subunit C</fullName>
        <shortName evidence="16 17">Na(+)-NQR subunit C</shortName>
        <shortName evidence="16 17">Na(+)-translocating NQR subunit C</shortName>
        <ecNumber evidence="16 17">7.2.1.1</ecNumber>
    </recommendedName>
    <alternativeName>
        <fullName evidence="16 17">NQR complex subunit C</fullName>
    </alternativeName>
    <alternativeName>
        <fullName evidence="16 17">NQR-1 subunit C</fullName>
    </alternativeName>
</protein>
<comment type="cofactor">
    <cofactor evidence="16 17">
        <name>FMN</name>
        <dbReference type="ChEBI" id="CHEBI:58210"/>
    </cofactor>
</comment>
<organism evidence="19 20">
    <name type="scientific">Paraferrimonas haliotis</name>
    <dbReference type="NCBI Taxonomy" id="2013866"/>
    <lineage>
        <taxon>Bacteria</taxon>
        <taxon>Pseudomonadati</taxon>
        <taxon>Pseudomonadota</taxon>
        <taxon>Gammaproteobacteria</taxon>
        <taxon>Alteromonadales</taxon>
        <taxon>Ferrimonadaceae</taxon>
        <taxon>Paraferrimonas</taxon>
    </lineage>
</organism>
<evidence type="ECO:0000256" key="15">
    <source>
        <dbReference type="ARBA" id="ARBA00023201"/>
    </source>
</evidence>
<dbReference type="InterPro" id="IPR007329">
    <property type="entry name" value="FMN-bd"/>
</dbReference>
<keyword evidence="5 16" id="KW-0285">Flavoprotein</keyword>